<organism evidence="3 4">
    <name type="scientific">Dyella choica</name>
    <dbReference type="NCBI Taxonomy" id="1927959"/>
    <lineage>
        <taxon>Bacteria</taxon>
        <taxon>Pseudomonadati</taxon>
        <taxon>Pseudomonadota</taxon>
        <taxon>Gammaproteobacteria</taxon>
        <taxon>Lysobacterales</taxon>
        <taxon>Rhodanobacteraceae</taxon>
        <taxon>Dyella</taxon>
    </lineage>
</organism>
<dbReference type="InterPro" id="IPR052906">
    <property type="entry name" value="Type_IV_Methyl-Rstrct_Enzyme"/>
</dbReference>
<dbReference type="GO" id="GO:0015666">
    <property type="term" value="F:restriction endodeoxyribonuclease activity"/>
    <property type="evidence" value="ECO:0007669"/>
    <property type="project" value="TreeGrafter"/>
</dbReference>
<protein>
    <submittedName>
        <fullName evidence="3">Restriction endonuclease</fullName>
    </submittedName>
</protein>
<keyword evidence="1" id="KW-0812">Transmembrane</keyword>
<dbReference type="EMBL" id="RYYV01000019">
    <property type="protein sequence ID" value="RUL71105.1"/>
    <property type="molecule type" value="Genomic_DNA"/>
</dbReference>
<keyword evidence="3" id="KW-0540">Nuclease</keyword>
<dbReference type="Proteomes" id="UP000274358">
    <property type="component" value="Unassembled WGS sequence"/>
</dbReference>
<gene>
    <name evidence="3" type="ORF">EKH80_19365</name>
</gene>
<sequence>MSCRHRRMQERCRCAAQKHPQKTSHVATEQRCGRMPRCTLISRTFRAKVDQRFGSSVHSSGELMAKHRTHRIERYVLVHWPAGILLGLSACLGVHYGRGVHSASYLTLLWMALIACWAFAFATCLGYRKRVHRLVVREQLAELCRMHWQVFEERVAQAFRFRGYAVECAGRVDAEAGLDLILRKHGMTTLVQCRHWQHRDVNVKDVREMDKLMKHHHATAVKIVACGDYTDDAWKFVTGKPFELIYGETLVAMLSDAQLPVDARVVPFRAPSSPPPMHHRPRTAAQT</sequence>
<dbReference type="InterPro" id="IPR007560">
    <property type="entry name" value="Restrct_endonuc_IV_Mrr"/>
</dbReference>
<dbReference type="InterPro" id="IPR011335">
    <property type="entry name" value="Restrct_endonuc-II-like"/>
</dbReference>
<evidence type="ECO:0000313" key="4">
    <source>
        <dbReference type="Proteomes" id="UP000274358"/>
    </source>
</evidence>
<keyword evidence="1" id="KW-0472">Membrane</keyword>
<dbReference type="PANTHER" id="PTHR30015">
    <property type="entry name" value="MRR RESTRICTION SYSTEM PROTEIN"/>
    <property type="match status" value="1"/>
</dbReference>
<feature type="transmembrane region" description="Helical" evidence="1">
    <location>
        <begin position="108"/>
        <end position="127"/>
    </location>
</feature>
<evidence type="ECO:0000313" key="3">
    <source>
        <dbReference type="EMBL" id="RUL71105.1"/>
    </source>
</evidence>
<dbReference type="GO" id="GO:0003677">
    <property type="term" value="F:DNA binding"/>
    <property type="evidence" value="ECO:0007669"/>
    <property type="project" value="InterPro"/>
</dbReference>
<comment type="caution">
    <text evidence="3">The sequence shown here is derived from an EMBL/GenBank/DDBJ whole genome shotgun (WGS) entry which is preliminary data.</text>
</comment>
<evidence type="ECO:0000256" key="1">
    <source>
        <dbReference type="SAM" id="Phobius"/>
    </source>
</evidence>
<feature type="domain" description="Restriction endonuclease type IV Mrr" evidence="2">
    <location>
        <begin position="145"/>
        <end position="254"/>
    </location>
</feature>
<dbReference type="Pfam" id="PF04471">
    <property type="entry name" value="Mrr_cat"/>
    <property type="match status" value="1"/>
</dbReference>
<dbReference type="Gene3D" id="3.40.1350.10">
    <property type="match status" value="1"/>
</dbReference>
<dbReference type="AlphaFoldDB" id="A0A3S0PJJ5"/>
<dbReference type="PANTHER" id="PTHR30015:SF7">
    <property type="entry name" value="TYPE IV METHYL-DIRECTED RESTRICTION ENZYME ECOKMRR"/>
    <property type="match status" value="1"/>
</dbReference>
<dbReference type="GO" id="GO:0009307">
    <property type="term" value="P:DNA restriction-modification system"/>
    <property type="evidence" value="ECO:0007669"/>
    <property type="project" value="InterPro"/>
</dbReference>
<feature type="transmembrane region" description="Helical" evidence="1">
    <location>
        <begin position="75"/>
        <end position="96"/>
    </location>
</feature>
<dbReference type="SUPFAM" id="SSF52980">
    <property type="entry name" value="Restriction endonuclease-like"/>
    <property type="match status" value="1"/>
</dbReference>
<dbReference type="InterPro" id="IPR011856">
    <property type="entry name" value="tRNA_endonuc-like_dom_sf"/>
</dbReference>
<name>A0A3S0PJJ5_9GAMM</name>
<keyword evidence="1" id="KW-1133">Transmembrane helix</keyword>
<keyword evidence="3" id="KW-0255">Endonuclease</keyword>
<evidence type="ECO:0000259" key="2">
    <source>
        <dbReference type="Pfam" id="PF04471"/>
    </source>
</evidence>
<proteinExistence type="predicted"/>
<keyword evidence="4" id="KW-1185">Reference proteome</keyword>
<accession>A0A3S0PJJ5</accession>
<keyword evidence="3" id="KW-0378">Hydrolase</keyword>
<reference evidence="3 4" key="1">
    <citation type="submission" date="2018-12" db="EMBL/GenBank/DDBJ databases">
        <title>Dyella dinghuensis sp. nov. DHOA06 and Dyella choica sp. nov. 4M-K27, isolated from forest soil.</title>
        <authorList>
            <person name="Qiu L.-H."/>
            <person name="Gao Z.-H."/>
        </authorList>
    </citation>
    <scope>NUCLEOTIDE SEQUENCE [LARGE SCALE GENOMIC DNA]</scope>
    <source>
        <strain evidence="3 4">4M-K27</strain>
    </source>
</reference>